<dbReference type="AlphaFoldDB" id="A0A4R3KK32"/>
<dbReference type="OrthoDB" id="43591at2"/>
<organism evidence="1 2">
    <name type="scientific">Tepidibacillus fermentans</name>
    <dbReference type="NCBI Taxonomy" id="1281767"/>
    <lineage>
        <taxon>Bacteria</taxon>
        <taxon>Bacillati</taxon>
        <taxon>Bacillota</taxon>
        <taxon>Bacilli</taxon>
        <taxon>Bacillales</taxon>
        <taxon>Bacillaceae</taxon>
        <taxon>Tepidibacillus</taxon>
    </lineage>
</organism>
<comment type="caution">
    <text evidence="1">The sequence shown here is derived from an EMBL/GenBank/DDBJ whole genome shotgun (WGS) entry which is preliminary data.</text>
</comment>
<protein>
    <submittedName>
        <fullName evidence="1">Uncharacterized protein</fullName>
    </submittedName>
</protein>
<accession>A0A4R3KK32</accession>
<gene>
    <name evidence="1" type="ORF">EDD72_10358</name>
</gene>
<keyword evidence="2" id="KW-1185">Reference proteome</keyword>
<evidence type="ECO:0000313" key="1">
    <source>
        <dbReference type="EMBL" id="TCS83735.1"/>
    </source>
</evidence>
<proteinExistence type="predicted"/>
<name>A0A4R3KK32_9BACI</name>
<evidence type="ECO:0000313" key="2">
    <source>
        <dbReference type="Proteomes" id="UP000295788"/>
    </source>
</evidence>
<dbReference type="Proteomes" id="UP000295788">
    <property type="component" value="Unassembled WGS sequence"/>
</dbReference>
<reference evidence="1 2" key="1">
    <citation type="submission" date="2019-03" db="EMBL/GenBank/DDBJ databases">
        <title>Genomic Encyclopedia of Type Strains, Phase IV (KMG-IV): sequencing the most valuable type-strain genomes for metagenomic binning, comparative biology and taxonomic classification.</title>
        <authorList>
            <person name="Goeker M."/>
        </authorList>
    </citation>
    <scope>NUCLEOTIDE SEQUENCE [LARGE SCALE GENOMIC DNA]</scope>
    <source>
        <strain evidence="1 2">DSM 23802</strain>
    </source>
</reference>
<dbReference type="EMBL" id="SMAB01000003">
    <property type="protein sequence ID" value="TCS83735.1"/>
    <property type="molecule type" value="Genomic_DNA"/>
</dbReference>
<dbReference type="RefSeq" id="WP_132767137.1">
    <property type="nucleotide sequence ID" value="NZ_SMAB01000003.1"/>
</dbReference>
<sequence>MSKTLSLELEKQFRSLKNVHNAHVDFDEQGEVIAIGIFSDGNRHPKEIKRDVEEIFRNVAGYRVNHNKISIVEQNLEDKSNIEERRIRFITAYQVQKANEVVEGFVQLEYNGQLIIESIEAHPFEMDLEYMIANAAAAAIMRILNQYSIRIDQVKEVQMGQVDVIVVTLTVIHRPSSAGSMFVGSVIKTKDLLSSIAKATLDALNRRMDQLM</sequence>